<dbReference type="EMBL" id="JEMA01000173">
    <property type="protein sequence ID" value="KYF73701.1"/>
    <property type="molecule type" value="Genomic_DNA"/>
</dbReference>
<dbReference type="Proteomes" id="UP000075260">
    <property type="component" value="Unassembled WGS sequence"/>
</dbReference>
<name>A0A150R0P5_SORCE</name>
<protein>
    <submittedName>
        <fullName evidence="1">Uncharacterized protein</fullName>
    </submittedName>
</protein>
<dbReference type="AlphaFoldDB" id="A0A150R0P5"/>
<evidence type="ECO:0000313" key="2">
    <source>
        <dbReference type="Proteomes" id="UP000075260"/>
    </source>
</evidence>
<evidence type="ECO:0000313" key="1">
    <source>
        <dbReference type="EMBL" id="KYF73701.1"/>
    </source>
</evidence>
<comment type="caution">
    <text evidence="1">The sequence shown here is derived from an EMBL/GenBank/DDBJ whole genome shotgun (WGS) entry which is preliminary data.</text>
</comment>
<organism evidence="1 2">
    <name type="scientific">Sorangium cellulosum</name>
    <name type="common">Polyangium cellulosum</name>
    <dbReference type="NCBI Taxonomy" id="56"/>
    <lineage>
        <taxon>Bacteria</taxon>
        <taxon>Pseudomonadati</taxon>
        <taxon>Myxococcota</taxon>
        <taxon>Polyangia</taxon>
        <taxon>Polyangiales</taxon>
        <taxon>Polyangiaceae</taxon>
        <taxon>Sorangium</taxon>
    </lineage>
</organism>
<gene>
    <name evidence="1" type="ORF">BE15_04110</name>
</gene>
<accession>A0A150R0P5</accession>
<dbReference type="RefSeq" id="WP_061605630.1">
    <property type="nucleotide sequence ID" value="NZ_JEMA01000173.1"/>
</dbReference>
<reference evidence="1 2" key="1">
    <citation type="submission" date="2014-02" db="EMBL/GenBank/DDBJ databases">
        <title>The small core and large imbalanced accessory genome model reveals a collaborative survival strategy of Sorangium cellulosum strains in nature.</title>
        <authorList>
            <person name="Han K."/>
            <person name="Peng R."/>
            <person name="Blom J."/>
            <person name="Li Y.-Z."/>
        </authorList>
    </citation>
    <scope>NUCLEOTIDE SEQUENCE [LARGE SCALE GENOMIC DNA]</scope>
    <source>
        <strain evidence="1 2">So0008-312</strain>
    </source>
</reference>
<proteinExistence type="predicted"/>
<sequence length="112" mass="12911">MAMGMYRFRFIQQPDECAWRARLRDEVGARRSNERNVETCWHGDREAGTLEVLSMDAIALAYAAKVCVELGGEPALPMHARHGPIPPPWTATRWIAMPWWTRARIWFGPTRC</sequence>